<dbReference type="Pfam" id="PF08809">
    <property type="entry name" value="DUF1799"/>
    <property type="match status" value="1"/>
</dbReference>
<dbReference type="Proteomes" id="UP000255265">
    <property type="component" value="Unassembled WGS sequence"/>
</dbReference>
<protein>
    <submittedName>
        <fullName evidence="1">Uncharacterized protein DUF1799</fullName>
    </submittedName>
</protein>
<proteinExistence type="predicted"/>
<keyword evidence="2" id="KW-1185">Reference proteome</keyword>
<comment type="caution">
    <text evidence="1">The sequence shown here is derived from an EMBL/GenBank/DDBJ whole genome shotgun (WGS) entry which is preliminary data.</text>
</comment>
<evidence type="ECO:0000313" key="2">
    <source>
        <dbReference type="Proteomes" id="UP000255265"/>
    </source>
</evidence>
<accession>A0A370FHQ2</accession>
<organism evidence="1 2">
    <name type="scientific">Pseudacidovorax intermedius</name>
    <dbReference type="NCBI Taxonomy" id="433924"/>
    <lineage>
        <taxon>Bacteria</taxon>
        <taxon>Pseudomonadati</taxon>
        <taxon>Pseudomonadota</taxon>
        <taxon>Betaproteobacteria</taxon>
        <taxon>Burkholderiales</taxon>
        <taxon>Comamonadaceae</taxon>
        <taxon>Pseudacidovorax</taxon>
    </lineage>
</organism>
<reference evidence="1 2" key="1">
    <citation type="submission" date="2018-07" db="EMBL/GenBank/DDBJ databases">
        <title>Genomic Encyclopedia of Type Strains, Phase IV (KMG-IV): sequencing the most valuable type-strain genomes for metagenomic binning, comparative biology and taxonomic classification.</title>
        <authorList>
            <person name="Goeker M."/>
        </authorList>
    </citation>
    <scope>NUCLEOTIDE SEQUENCE [LARGE SCALE GENOMIC DNA]</scope>
    <source>
        <strain evidence="1 2">DSM 21352</strain>
    </source>
</reference>
<dbReference type="EMBL" id="QQAV01000004">
    <property type="protein sequence ID" value="RDI25174.1"/>
    <property type="molecule type" value="Genomic_DNA"/>
</dbReference>
<gene>
    <name evidence="1" type="ORF">DFR41_104230</name>
</gene>
<name>A0A370FHQ2_9BURK</name>
<dbReference type="AlphaFoldDB" id="A0A370FHQ2"/>
<evidence type="ECO:0000313" key="1">
    <source>
        <dbReference type="EMBL" id="RDI25174.1"/>
    </source>
</evidence>
<sequence>MWPENWPAIALFWRVQRCWRLAPLGGWVGLDWAQLRARLGPKGQDEVDAQAHRLDMIEDEVLDVLASD</sequence>
<dbReference type="InterPro" id="IPR014915">
    <property type="entry name" value="Phage_TLS_TfmB"/>
</dbReference>